<organism evidence="1 2">
    <name type="scientific">Haloarcula marismortui (strain ATCC 43049 / DSM 3752 / JCM 8966 / VKM B-1809)</name>
    <name type="common">Halobacterium marismortui</name>
    <dbReference type="NCBI Taxonomy" id="272569"/>
    <lineage>
        <taxon>Archaea</taxon>
        <taxon>Methanobacteriati</taxon>
        <taxon>Methanobacteriota</taxon>
        <taxon>Stenosarchaea group</taxon>
        <taxon>Halobacteria</taxon>
        <taxon>Halobacteriales</taxon>
        <taxon>Haloarculaceae</taxon>
        <taxon>Haloarcula</taxon>
    </lineage>
</organism>
<dbReference type="EMBL" id="AY596297">
    <property type="protein sequence ID" value="AAV47759.1"/>
    <property type="molecule type" value="Genomic_DNA"/>
</dbReference>
<name>Q5UY94_HALMA</name>
<evidence type="ECO:0000313" key="1">
    <source>
        <dbReference type="EMBL" id="AAV47759.1"/>
    </source>
</evidence>
<accession>Q5UY94</accession>
<dbReference type="PaxDb" id="272569-rrnAC3035"/>
<dbReference type="AlphaFoldDB" id="Q5UY94"/>
<dbReference type="EnsemblBacteria" id="AAV47759">
    <property type="protein sequence ID" value="AAV47759"/>
    <property type="gene ID" value="rrnAC3035"/>
</dbReference>
<dbReference type="HOGENOM" id="CLU_3194393_0_0_2"/>
<reference evidence="1 2" key="1">
    <citation type="journal article" date="2004" name="Genome Res.">
        <title>Genome sequence of Haloarcula marismortui: a halophilic archaeon from the Dead Sea.</title>
        <authorList>
            <person name="Baliga N.S."/>
            <person name="Bonneau R."/>
            <person name="Facciotti M.T."/>
            <person name="Pan M."/>
            <person name="Glusman G."/>
            <person name="Deutsch E.W."/>
            <person name="Shannon P."/>
            <person name="Chiu Y."/>
            <person name="Weng R.S."/>
            <person name="Gan R.R."/>
            <person name="Hung P."/>
            <person name="Date S.V."/>
            <person name="Marcotte E."/>
            <person name="Hood L."/>
            <person name="Ng W.V."/>
        </authorList>
    </citation>
    <scope>NUCLEOTIDE SEQUENCE [LARGE SCALE GENOMIC DNA]</scope>
    <source>
        <strain evidence="2">ATCC 43049 / DSM 3752 / JCM 8966 / VKM B-1809</strain>
    </source>
</reference>
<dbReference type="Proteomes" id="UP000001169">
    <property type="component" value="Chromosome I"/>
</dbReference>
<keyword evidence="2" id="KW-1185">Reference proteome</keyword>
<evidence type="ECO:0000313" key="2">
    <source>
        <dbReference type="Proteomes" id="UP000001169"/>
    </source>
</evidence>
<protein>
    <submittedName>
        <fullName evidence="1">Uncharacterized protein</fullName>
    </submittedName>
</protein>
<proteinExistence type="predicted"/>
<gene>
    <name evidence="1" type="ordered locus">rrnAC3035</name>
</gene>
<dbReference type="KEGG" id="hma:rrnAC3035"/>
<sequence>MVVHNDGTHSITVVLSLFSIPRPEFVDEDRPQAARKTVFSTRIID</sequence>